<dbReference type="SUPFAM" id="SSF53335">
    <property type="entry name" value="S-adenosyl-L-methionine-dependent methyltransferases"/>
    <property type="match status" value="1"/>
</dbReference>
<keyword evidence="3 6" id="KW-0949">S-adenosyl-L-methionine</keyword>
<evidence type="ECO:0000256" key="5">
    <source>
        <dbReference type="ARBA" id="ARBA00047278"/>
    </source>
</evidence>
<dbReference type="InterPro" id="IPR010280">
    <property type="entry name" value="U5_MeTrfase_fam"/>
</dbReference>
<accession>A0A8B7YBM5</accession>
<evidence type="ECO:0000256" key="1">
    <source>
        <dbReference type="ARBA" id="ARBA00022603"/>
    </source>
</evidence>
<dbReference type="AlphaFoldDB" id="A0A8B7YBM5"/>
<evidence type="ECO:0000256" key="3">
    <source>
        <dbReference type="ARBA" id="ARBA00022691"/>
    </source>
</evidence>
<dbReference type="KEGG" id="aplc:110978921"/>
<gene>
    <name evidence="9" type="primary">LOC110978921</name>
</gene>
<dbReference type="GO" id="GO:0032259">
    <property type="term" value="P:methylation"/>
    <property type="evidence" value="ECO:0007669"/>
    <property type="project" value="UniProtKB-KW"/>
</dbReference>
<dbReference type="GO" id="GO:0030697">
    <property type="term" value="F:tRNA (uracil(54)-C5)-methyltransferase activity, S-adenosyl methionine-dependent"/>
    <property type="evidence" value="ECO:0007669"/>
    <property type="project" value="UniProtKB-EC"/>
</dbReference>
<dbReference type="PROSITE" id="PS51687">
    <property type="entry name" value="SAM_MT_RNA_M5U"/>
    <property type="match status" value="1"/>
</dbReference>
<proteinExistence type="inferred from homology"/>
<keyword evidence="2 6" id="KW-0808">Transferase</keyword>
<dbReference type="EC" id="2.1.1.35" evidence="4"/>
<feature type="active site" description="Nucleophile" evidence="6">
    <location>
        <position position="503"/>
    </location>
</feature>
<name>A0A8B7YBM5_ACAPL</name>
<evidence type="ECO:0000256" key="2">
    <source>
        <dbReference type="ARBA" id="ARBA00022679"/>
    </source>
</evidence>
<keyword evidence="1 6" id="KW-0489">Methyltransferase</keyword>
<dbReference type="PANTHER" id="PTHR45904:SF1">
    <property type="entry name" value="TRNA (URACIL-5-)-METHYLTRANSFERASE HOMOLOG B"/>
    <property type="match status" value="1"/>
</dbReference>
<dbReference type="OrthoDB" id="10250660at2759"/>
<reference evidence="9" key="1">
    <citation type="submission" date="2025-08" db="UniProtKB">
        <authorList>
            <consortium name="RefSeq"/>
        </authorList>
    </citation>
    <scope>IDENTIFICATION</scope>
</reference>
<dbReference type="RefSeq" id="XP_022089952.1">
    <property type="nucleotide sequence ID" value="XM_022234260.1"/>
</dbReference>
<dbReference type="InterPro" id="IPR045850">
    <property type="entry name" value="TRM2_met"/>
</dbReference>
<comment type="caution">
    <text evidence="6">Lacks conserved residue(s) required for the propagation of feature annotation.</text>
</comment>
<evidence type="ECO:0000256" key="4">
    <source>
        <dbReference type="ARBA" id="ARBA00033763"/>
    </source>
</evidence>
<dbReference type="InterPro" id="IPR029063">
    <property type="entry name" value="SAM-dependent_MTases_sf"/>
</dbReference>
<feature type="region of interest" description="Disordered" evidence="7">
    <location>
        <begin position="83"/>
        <end position="102"/>
    </location>
</feature>
<keyword evidence="8" id="KW-1185">Reference proteome</keyword>
<protein>
    <recommendedName>
        <fullName evidence="4">tRNA (uracil(54)-C(5))-methyltransferase</fullName>
        <ecNumber evidence="4">2.1.1.35</ecNumber>
    </recommendedName>
</protein>
<evidence type="ECO:0000256" key="7">
    <source>
        <dbReference type="SAM" id="MobiDB-lite"/>
    </source>
</evidence>
<dbReference type="GO" id="GO:0006396">
    <property type="term" value="P:RNA processing"/>
    <property type="evidence" value="ECO:0007669"/>
    <property type="project" value="InterPro"/>
</dbReference>
<comment type="similarity">
    <text evidence="6">Belongs to the class I-like SAM-binding methyltransferase superfamily. RNA M5U methyltransferase family.</text>
</comment>
<dbReference type="Pfam" id="PF05958">
    <property type="entry name" value="tRNA_U5-meth_tr"/>
    <property type="match status" value="1"/>
</dbReference>
<feature type="binding site" evidence="6">
    <location>
        <position position="475"/>
    </location>
    <ligand>
        <name>S-adenosyl-L-methionine</name>
        <dbReference type="ChEBI" id="CHEBI:59789"/>
    </ligand>
</feature>
<dbReference type="CDD" id="cd02440">
    <property type="entry name" value="AdoMet_MTases"/>
    <property type="match status" value="1"/>
</dbReference>
<dbReference type="Proteomes" id="UP000694845">
    <property type="component" value="Unplaced"/>
</dbReference>
<dbReference type="Gene3D" id="2.40.50.1070">
    <property type="match status" value="1"/>
</dbReference>
<feature type="binding site" evidence="6">
    <location>
        <position position="375"/>
    </location>
    <ligand>
        <name>S-adenosyl-L-methionine</name>
        <dbReference type="ChEBI" id="CHEBI:59789"/>
    </ligand>
</feature>
<dbReference type="GeneID" id="110978921"/>
<organism evidence="8 9">
    <name type="scientific">Acanthaster planci</name>
    <name type="common">Crown-of-thorns starfish</name>
    <dbReference type="NCBI Taxonomy" id="133434"/>
    <lineage>
        <taxon>Eukaryota</taxon>
        <taxon>Metazoa</taxon>
        <taxon>Echinodermata</taxon>
        <taxon>Eleutherozoa</taxon>
        <taxon>Asterozoa</taxon>
        <taxon>Asteroidea</taxon>
        <taxon>Valvatacea</taxon>
        <taxon>Valvatida</taxon>
        <taxon>Acanthasteridae</taxon>
        <taxon>Acanthaster</taxon>
    </lineage>
</organism>
<dbReference type="GO" id="GO:0003723">
    <property type="term" value="F:RNA binding"/>
    <property type="evidence" value="ECO:0007669"/>
    <property type="project" value="TreeGrafter"/>
</dbReference>
<dbReference type="PANTHER" id="PTHR45904">
    <property type="entry name" value="TRNA (URACIL-5-)-METHYLTRANSFERASE"/>
    <property type="match status" value="1"/>
</dbReference>
<sequence length="554" mass="61849">MIRSLSCNRIMDWANEECHGWSLLFEPITIVDTLSNVHLIDSLLQYGCALCKTFGTCANIFKVINRIIHRQCSTQVKATRRQTKKLKAQTAPPPQLSEPLPQEFTPTFTITEETIHQTDSANYAQTYLKNKLRKAVTPLWKLPYKKQLELKQLRNSKVLMKLTNSLIEQEAEIGLTETLDRTHRFGGLCCQLDTIKPSPVTEGYRNKSELSVGVGADGNRKTVGLFIGEWKKKNIICLPSDPARNISQAHKNVEKAYQTFLLQSSLDVSLSFKDNGNWRGLVVRSNQEGDLMAIVSFTQSDLSETETEDAMLSLQDFFAYGEGKDCGLSSLYFQSSFRTRATNEDAPFHLLLGKPHLHETLFDLQFRISPDAFFQVNTPATEVLYSTVMELCDLGQDTTVLDLCCGTGTIGLVMADRVKEVVGVEVIQQAVEDARVNAELNAISNATFVCGPVEEILPDILPTLEGSGDLVVVANPARAGLHPRVIRIIRSSQSIRRLVYISCKPDGTAARNFTDLCCPPTTRLHGKPFTLTRAVPVDLFPDTYHCELALLFER</sequence>
<evidence type="ECO:0000256" key="6">
    <source>
        <dbReference type="PROSITE-ProRule" id="PRU01024"/>
    </source>
</evidence>
<dbReference type="Gene3D" id="3.40.50.150">
    <property type="entry name" value="Vaccinia Virus protein VP39"/>
    <property type="match status" value="1"/>
</dbReference>
<evidence type="ECO:0000313" key="9">
    <source>
        <dbReference type="RefSeq" id="XP_022089952.1"/>
    </source>
</evidence>
<comment type="catalytic activity">
    <reaction evidence="5">
        <text>uridine(54) in tRNA + S-adenosyl-L-methionine = 5-methyluridine(54) in tRNA + S-adenosyl-L-homocysteine + H(+)</text>
        <dbReference type="Rhea" id="RHEA:42712"/>
        <dbReference type="Rhea" id="RHEA-COMP:10167"/>
        <dbReference type="Rhea" id="RHEA-COMP:10193"/>
        <dbReference type="ChEBI" id="CHEBI:15378"/>
        <dbReference type="ChEBI" id="CHEBI:57856"/>
        <dbReference type="ChEBI" id="CHEBI:59789"/>
        <dbReference type="ChEBI" id="CHEBI:65315"/>
        <dbReference type="ChEBI" id="CHEBI:74447"/>
        <dbReference type="EC" id="2.1.1.35"/>
    </reaction>
    <physiologicalReaction direction="left-to-right" evidence="5">
        <dbReference type="Rhea" id="RHEA:42713"/>
    </physiologicalReaction>
</comment>
<evidence type="ECO:0000313" key="8">
    <source>
        <dbReference type="Proteomes" id="UP000694845"/>
    </source>
</evidence>
<feature type="binding site" evidence="6">
    <location>
        <position position="425"/>
    </location>
    <ligand>
        <name>S-adenosyl-L-methionine</name>
        <dbReference type="ChEBI" id="CHEBI:59789"/>
    </ligand>
</feature>